<dbReference type="Proteomes" id="UP000076603">
    <property type="component" value="Unassembled WGS sequence"/>
</dbReference>
<evidence type="ECO:0000256" key="2">
    <source>
        <dbReference type="ARBA" id="ARBA00022448"/>
    </source>
</evidence>
<proteinExistence type="predicted"/>
<dbReference type="RefSeq" id="WP_066621454.1">
    <property type="nucleotide sequence ID" value="NZ_FQXL01000004.1"/>
</dbReference>
<evidence type="ECO:0000313" key="9">
    <source>
        <dbReference type="Proteomes" id="UP000076603"/>
    </source>
</evidence>
<dbReference type="EMBL" id="LWAE01000002">
    <property type="protein sequence ID" value="KZL92164.1"/>
    <property type="molecule type" value="Genomic_DNA"/>
</dbReference>
<evidence type="ECO:0000256" key="6">
    <source>
        <dbReference type="ARBA" id="ARBA00022777"/>
    </source>
</evidence>
<keyword evidence="5" id="KW-0598">Phosphotransferase system</keyword>
<evidence type="ECO:0000256" key="5">
    <source>
        <dbReference type="ARBA" id="ARBA00022683"/>
    </source>
</evidence>
<protein>
    <submittedName>
        <fullName evidence="8">Glucose-specific phosphotransferase enzyme IIA component</fullName>
        <ecNumber evidence="8">2.7.1.-</ecNumber>
    </submittedName>
</protein>
<reference evidence="8 9" key="1">
    <citation type="submission" date="2016-04" db="EMBL/GenBank/DDBJ databases">
        <title>Genome sequence of Clostridium magnum DSM 2767.</title>
        <authorList>
            <person name="Poehlein A."/>
            <person name="Uhlig R."/>
            <person name="Fischer R."/>
            <person name="Bahl H."/>
            <person name="Daniel R."/>
        </authorList>
    </citation>
    <scope>NUCLEOTIDE SEQUENCE [LARGE SCALE GENOMIC DNA]</scope>
    <source>
        <strain evidence="8 9">DSM 2767</strain>
    </source>
</reference>
<keyword evidence="3" id="KW-0762">Sugar transport</keyword>
<dbReference type="Pfam" id="PF00358">
    <property type="entry name" value="PTS_EIIA_1"/>
    <property type="match status" value="1"/>
</dbReference>
<dbReference type="GO" id="GO:0009401">
    <property type="term" value="P:phosphoenolpyruvate-dependent sugar phosphotransferase system"/>
    <property type="evidence" value="ECO:0007669"/>
    <property type="project" value="UniProtKB-KW"/>
</dbReference>
<dbReference type="OrthoDB" id="92465at2"/>
<comment type="caution">
    <text evidence="8">The sequence shown here is derived from an EMBL/GenBank/DDBJ whole genome shotgun (WGS) entry which is preliminary data.</text>
</comment>
<keyword evidence="4 8" id="KW-0808">Transferase</keyword>
<dbReference type="InterPro" id="IPR050890">
    <property type="entry name" value="PTS_EIIA_component"/>
</dbReference>
<dbReference type="STRING" id="1121326.CLMAG_19730"/>
<accession>A0A162T2F9</accession>
<feature type="domain" description="PTS EIIA type-1" evidence="7">
    <location>
        <begin position="27"/>
        <end position="131"/>
    </location>
</feature>
<name>A0A162T2F9_9CLOT</name>
<dbReference type="NCBIfam" id="TIGR00830">
    <property type="entry name" value="PTBA"/>
    <property type="match status" value="1"/>
</dbReference>
<evidence type="ECO:0000256" key="4">
    <source>
        <dbReference type="ARBA" id="ARBA00022679"/>
    </source>
</evidence>
<dbReference type="GO" id="GO:0005737">
    <property type="term" value="C:cytoplasm"/>
    <property type="evidence" value="ECO:0007669"/>
    <property type="project" value="UniProtKB-SubCell"/>
</dbReference>
<evidence type="ECO:0000259" key="7">
    <source>
        <dbReference type="PROSITE" id="PS51093"/>
    </source>
</evidence>
<dbReference type="EC" id="2.7.1.-" evidence="8"/>
<dbReference type="PANTHER" id="PTHR45008">
    <property type="entry name" value="PTS SYSTEM GLUCOSE-SPECIFIC EIIA COMPONENT"/>
    <property type="match status" value="1"/>
</dbReference>
<dbReference type="PANTHER" id="PTHR45008:SF1">
    <property type="entry name" value="PTS SYSTEM GLUCOSE-SPECIFIC EIIA COMPONENT"/>
    <property type="match status" value="1"/>
</dbReference>
<keyword evidence="2" id="KW-0813">Transport</keyword>
<evidence type="ECO:0000313" key="8">
    <source>
        <dbReference type="EMBL" id="KZL92164.1"/>
    </source>
</evidence>
<dbReference type="InterPro" id="IPR011055">
    <property type="entry name" value="Dup_hybrid_motif"/>
</dbReference>
<organism evidence="8 9">
    <name type="scientific">Clostridium magnum DSM 2767</name>
    <dbReference type="NCBI Taxonomy" id="1121326"/>
    <lineage>
        <taxon>Bacteria</taxon>
        <taxon>Bacillati</taxon>
        <taxon>Bacillota</taxon>
        <taxon>Clostridia</taxon>
        <taxon>Eubacteriales</taxon>
        <taxon>Clostridiaceae</taxon>
        <taxon>Clostridium</taxon>
    </lineage>
</organism>
<keyword evidence="6" id="KW-0418">Kinase</keyword>
<dbReference type="Gene3D" id="2.70.70.10">
    <property type="entry name" value="Glucose Permease (Domain IIA)"/>
    <property type="match status" value="1"/>
</dbReference>
<evidence type="ECO:0000256" key="3">
    <source>
        <dbReference type="ARBA" id="ARBA00022597"/>
    </source>
</evidence>
<dbReference type="SUPFAM" id="SSF51261">
    <property type="entry name" value="Duplicated hybrid motif"/>
    <property type="match status" value="1"/>
</dbReference>
<dbReference type="InterPro" id="IPR001127">
    <property type="entry name" value="PTS_EIIA_1_perm"/>
</dbReference>
<keyword evidence="9" id="KW-1185">Reference proteome</keyword>
<dbReference type="PATRIC" id="fig|1121326.3.peg.1963"/>
<gene>
    <name evidence="8" type="primary">crr_1</name>
    <name evidence="8" type="ORF">CLMAG_19730</name>
</gene>
<dbReference type="GO" id="GO:0016301">
    <property type="term" value="F:kinase activity"/>
    <property type="evidence" value="ECO:0007669"/>
    <property type="project" value="UniProtKB-KW"/>
</dbReference>
<sequence length="159" mass="17324">MIDLLKKGESILSPISGKVLDLAEVQDQIFAEKIAGDGVAINSTDNIVVAPADGVIVLIFETNHAFAMILENEIELLVHIGIDTVELNGAGFKRLVEEGTKVKAGEPIIKVDREFIEEKGYSLVTPVLITNPDRLKSINYNTDTVVQAGKDTVIFYEVD</sequence>
<dbReference type="AlphaFoldDB" id="A0A162T2F9"/>
<dbReference type="PROSITE" id="PS51093">
    <property type="entry name" value="PTS_EIIA_TYPE_1"/>
    <property type="match status" value="1"/>
</dbReference>
<dbReference type="FunFam" id="2.70.70.10:FF:000001">
    <property type="entry name" value="PTS system glucose-specific IIA component"/>
    <property type="match status" value="1"/>
</dbReference>
<comment type="subcellular location">
    <subcellularLocation>
        <location evidence="1">Cytoplasm</location>
    </subcellularLocation>
</comment>
<evidence type="ECO:0000256" key="1">
    <source>
        <dbReference type="ARBA" id="ARBA00004496"/>
    </source>
</evidence>